<keyword evidence="2" id="KW-1185">Reference proteome</keyword>
<gene>
    <name evidence="1" type="ORF">Scep_012706</name>
</gene>
<evidence type="ECO:0000313" key="2">
    <source>
        <dbReference type="Proteomes" id="UP001419268"/>
    </source>
</evidence>
<dbReference type="Proteomes" id="UP001419268">
    <property type="component" value="Unassembled WGS sequence"/>
</dbReference>
<evidence type="ECO:0008006" key="3">
    <source>
        <dbReference type="Google" id="ProtNLM"/>
    </source>
</evidence>
<dbReference type="InterPro" id="IPR040256">
    <property type="entry name" value="At4g02000-like"/>
</dbReference>
<dbReference type="AlphaFoldDB" id="A0AAP0P6X9"/>
<organism evidence="1 2">
    <name type="scientific">Stephania cephalantha</name>
    <dbReference type="NCBI Taxonomy" id="152367"/>
    <lineage>
        <taxon>Eukaryota</taxon>
        <taxon>Viridiplantae</taxon>
        <taxon>Streptophyta</taxon>
        <taxon>Embryophyta</taxon>
        <taxon>Tracheophyta</taxon>
        <taxon>Spermatophyta</taxon>
        <taxon>Magnoliopsida</taxon>
        <taxon>Ranunculales</taxon>
        <taxon>Menispermaceae</taxon>
        <taxon>Menispermoideae</taxon>
        <taxon>Cissampelideae</taxon>
        <taxon>Stephania</taxon>
    </lineage>
</organism>
<name>A0AAP0P6X9_9MAGN</name>
<protein>
    <recommendedName>
        <fullName evidence="3">DUF4283 domain-containing protein</fullName>
    </recommendedName>
</protein>
<reference evidence="1 2" key="1">
    <citation type="submission" date="2024-01" db="EMBL/GenBank/DDBJ databases">
        <title>Genome assemblies of Stephania.</title>
        <authorList>
            <person name="Yang L."/>
        </authorList>
    </citation>
    <scope>NUCLEOTIDE SEQUENCE [LARGE SCALE GENOMIC DNA]</scope>
    <source>
        <strain evidence="1">JXDWG</strain>
        <tissue evidence="1">Leaf</tissue>
    </source>
</reference>
<sequence>MPVWVRFPVLPLEYYEDDILEGAGELLGHFVKINHTTMNVARCSFARICIEINLELSLIPYFQIDD</sequence>
<accession>A0AAP0P6X9</accession>
<proteinExistence type="predicted"/>
<dbReference type="PANTHER" id="PTHR31286:SF99">
    <property type="entry name" value="DUF4283 DOMAIN-CONTAINING PROTEIN"/>
    <property type="match status" value="1"/>
</dbReference>
<comment type="caution">
    <text evidence="1">The sequence shown here is derived from an EMBL/GenBank/DDBJ whole genome shotgun (WGS) entry which is preliminary data.</text>
</comment>
<dbReference type="PANTHER" id="PTHR31286">
    <property type="entry name" value="GLYCINE-RICH CELL WALL STRUCTURAL PROTEIN 1.8-LIKE"/>
    <property type="match status" value="1"/>
</dbReference>
<evidence type="ECO:0000313" key="1">
    <source>
        <dbReference type="EMBL" id="KAK9133178.1"/>
    </source>
</evidence>
<dbReference type="EMBL" id="JBBNAG010000005">
    <property type="protein sequence ID" value="KAK9133178.1"/>
    <property type="molecule type" value="Genomic_DNA"/>
</dbReference>